<evidence type="ECO:0000256" key="4">
    <source>
        <dbReference type="ARBA" id="ARBA00022643"/>
    </source>
</evidence>
<dbReference type="GO" id="GO:0044205">
    <property type="term" value="P:'de novo' UMP biosynthetic process"/>
    <property type="evidence" value="ECO:0007669"/>
    <property type="project" value="UniProtKB-UniPathway"/>
</dbReference>
<evidence type="ECO:0000256" key="2">
    <source>
        <dbReference type="ARBA" id="ARBA00004725"/>
    </source>
</evidence>
<dbReference type="NCBIfam" id="NF005741">
    <property type="entry name" value="PRK07565.1"/>
    <property type="match status" value="1"/>
</dbReference>
<dbReference type="GO" id="GO:0004152">
    <property type="term" value="F:dihydroorotate dehydrogenase activity"/>
    <property type="evidence" value="ECO:0007669"/>
    <property type="project" value="InterPro"/>
</dbReference>
<comment type="cofactor">
    <cofactor evidence="1">
        <name>FMN</name>
        <dbReference type="ChEBI" id="CHEBI:58210"/>
    </cofactor>
</comment>
<dbReference type="Gene3D" id="3.20.20.70">
    <property type="entry name" value="Aldolase class I"/>
    <property type="match status" value="1"/>
</dbReference>
<evidence type="ECO:0000256" key="3">
    <source>
        <dbReference type="ARBA" id="ARBA00022630"/>
    </source>
</evidence>
<sequence length="332" mass="36740">MDLSVSYLGLRLPHPFMPGASPLVDDLAMVDKLVEAGASAIVMHSLFEEQLTYDQLRAFRDTELYAESFAEAATVLPSPPQYALGPDAYLEQIRAIKARVGVPVIASLNGSSPSGWLEYAKLMQQAGADALELNYYYLPIDSRETSESVEQRLLDVVKIIKEEVTIPVAVKLSPFYTCLPNLAAKLEKAGADGLVLFNRFYQPDIDVENLEATTTLHLSDSSELLLRLRWLAILYGRFSKSLACSGGVHTGLDALKAIMCGASAVQVVSALLMHGPQRLKQIKDEVTLWLEEHEYESLQQALGSMSLRRCPDPAAFERTNYMRILQSFRLSP</sequence>
<dbReference type="PIRSF" id="PIRSF000164">
    <property type="entry name" value="DHO_oxidase"/>
    <property type="match status" value="1"/>
</dbReference>
<dbReference type="InterPro" id="IPR013785">
    <property type="entry name" value="Aldolase_TIM"/>
</dbReference>
<keyword evidence="4" id="KW-0288">FMN</keyword>
<proteinExistence type="predicted"/>
<dbReference type="InterPro" id="IPR005720">
    <property type="entry name" value="Dihydroorotate_DH_cat"/>
</dbReference>
<comment type="caution">
    <text evidence="8">The sequence shown here is derived from an EMBL/GenBank/DDBJ whole genome shotgun (WGS) entry which is preliminary data.</text>
</comment>
<dbReference type="PANTHER" id="PTHR48109:SF3">
    <property type="entry name" value="SLL0744 PROTEIN"/>
    <property type="match status" value="1"/>
</dbReference>
<dbReference type="InterPro" id="IPR050074">
    <property type="entry name" value="DHO_dehydrogenase"/>
</dbReference>
<keyword evidence="6" id="KW-0560">Oxidoreductase</keyword>
<accession>A0A062XZI0</accession>
<dbReference type="Pfam" id="PF01180">
    <property type="entry name" value="DHO_dh"/>
    <property type="match status" value="1"/>
</dbReference>
<dbReference type="GO" id="GO:0006207">
    <property type="term" value="P:'de novo' pyrimidine nucleobase biosynthetic process"/>
    <property type="evidence" value="ECO:0007669"/>
    <property type="project" value="TreeGrafter"/>
</dbReference>
<evidence type="ECO:0000256" key="6">
    <source>
        <dbReference type="ARBA" id="ARBA00023002"/>
    </source>
</evidence>
<dbReference type="EMBL" id="JMFG01000020">
    <property type="protein sequence ID" value="KDA53536.1"/>
    <property type="molecule type" value="Genomic_DNA"/>
</dbReference>
<name>A0A062XZI0_9BACT</name>
<keyword evidence="9" id="KW-1185">Reference proteome</keyword>
<dbReference type="InterPro" id="IPR012135">
    <property type="entry name" value="Dihydroorotate_DH_1_2"/>
</dbReference>
<protein>
    <submittedName>
        <fullName evidence="8">Dihydroorotate dehydrogenase</fullName>
    </submittedName>
</protein>
<evidence type="ECO:0000259" key="7">
    <source>
        <dbReference type="Pfam" id="PF01180"/>
    </source>
</evidence>
<keyword evidence="3" id="KW-0285">Flavoprotein</keyword>
<comment type="pathway">
    <text evidence="2">Pyrimidine metabolism; UMP biosynthesis via de novo pathway.</text>
</comment>
<dbReference type="Proteomes" id="UP000027284">
    <property type="component" value="Unassembled WGS sequence"/>
</dbReference>
<dbReference type="SUPFAM" id="SSF51395">
    <property type="entry name" value="FMN-linked oxidoreductases"/>
    <property type="match status" value="1"/>
</dbReference>
<evidence type="ECO:0000313" key="8">
    <source>
        <dbReference type="EMBL" id="KDA53536.1"/>
    </source>
</evidence>
<evidence type="ECO:0000256" key="1">
    <source>
        <dbReference type="ARBA" id="ARBA00001917"/>
    </source>
</evidence>
<evidence type="ECO:0000256" key="5">
    <source>
        <dbReference type="ARBA" id="ARBA00022975"/>
    </source>
</evidence>
<dbReference type="GO" id="GO:0005737">
    <property type="term" value="C:cytoplasm"/>
    <property type="evidence" value="ECO:0007669"/>
    <property type="project" value="InterPro"/>
</dbReference>
<dbReference type="CDD" id="cd04739">
    <property type="entry name" value="DHOD_like"/>
    <property type="match status" value="1"/>
</dbReference>
<gene>
    <name evidence="8" type="ORF">EG19_04860</name>
</gene>
<dbReference type="RefSeq" id="WP_038049361.1">
    <property type="nucleotide sequence ID" value="NZ_JMFG01000020.1"/>
</dbReference>
<organism evidence="8 9">
    <name type="scientific">Thermoanaerobaculum aquaticum</name>
    <dbReference type="NCBI Taxonomy" id="1312852"/>
    <lineage>
        <taxon>Bacteria</taxon>
        <taxon>Pseudomonadati</taxon>
        <taxon>Acidobacteriota</taxon>
        <taxon>Thermoanaerobaculia</taxon>
        <taxon>Thermoanaerobaculales</taxon>
        <taxon>Thermoanaerobaculaceae</taxon>
        <taxon>Thermoanaerobaculum</taxon>
    </lineage>
</organism>
<dbReference type="UniPathway" id="UPA00070"/>
<dbReference type="AlphaFoldDB" id="A0A062XZI0"/>
<dbReference type="OrthoDB" id="9794954at2"/>
<reference evidence="8 9" key="1">
    <citation type="submission" date="2014-04" db="EMBL/GenBank/DDBJ databases">
        <title>The Genome Sequence of Thermoanaerobaculum aquaticum MP-01, The First Cultivated Group 23 Acidobacterium.</title>
        <authorList>
            <person name="Stamps B.W."/>
            <person name="Losey N.A."/>
            <person name="Lawson P.A."/>
            <person name="Stevenson B.S."/>
        </authorList>
    </citation>
    <scope>NUCLEOTIDE SEQUENCE [LARGE SCALE GENOMIC DNA]</scope>
    <source>
        <strain evidence="8 9">MP-01</strain>
    </source>
</reference>
<feature type="domain" description="Dihydroorotate dehydrogenase catalytic" evidence="7">
    <location>
        <begin position="84"/>
        <end position="287"/>
    </location>
</feature>
<keyword evidence="5" id="KW-0665">Pyrimidine biosynthesis</keyword>
<dbReference type="PANTHER" id="PTHR48109">
    <property type="entry name" value="DIHYDROOROTATE DEHYDROGENASE (QUINONE), MITOCHONDRIAL-RELATED"/>
    <property type="match status" value="1"/>
</dbReference>
<evidence type="ECO:0000313" key="9">
    <source>
        <dbReference type="Proteomes" id="UP000027284"/>
    </source>
</evidence>
<dbReference type="STRING" id="1312852.EG19_04860"/>